<accession>X0TA71</accession>
<organism evidence="1">
    <name type="scientific">marine sediment metagenome</name>
    <dbReference type="NCBI Taxonomy" id="412755"/>
    <lineage>
        <taxon>unclassified sequences</taxon>
        <taxon>metagenomes</taxon>
        <taxon>ecological metagenomes</taxon>
    </lineage>
</organism>
<reference evidence="1" key="1">
    <citation type="journal article" date="2014" name="Front. Microbiol.">
        <title>High frequency of phylogenetically diverse reductive dehalogenase-homologous genes in deep subseafloor sedimentary metagenomes.</title>
        <authorList>
            <person name="Kawai M."/>
            <person name="Futagami T."/>
            <person name="Toyoda A."/>
            <person name="Takaki Y."/>
            <person name="Nishi S."/>
            <person name="Hori S."/>
            <person name="Arai W."/>
            <person name="Tsubouchi T."/>
            <person name="Morono Y."/>
            <person name="Uchiyama I."/>
            <person name="Ito T."/>
            <person name="Fujiyama A."/>
            <person name="Inagaki F."/>
            <person name="Takami H."/>
        </authorList>
    </citation>
    <scope>NUCLEOTIDE SEQUENCE</scope>
    <source>
        <strain evidence="1">Expedition CK06-06</strain>
    </source>
</reference>
<evidence type="ECO:0000313" key="1">
    <source>
        <dbReference type="EMBL" id="GAF84231.1"/>
    </source>
</evidence>
<name>X0TA71_9ZZZZ</name>
<protein>
    <submittedName>
        <fullName evidence="1">Uncharacterized protein</fullName>
    </submittedName>
</protein>
<dbReference type="AlphaFoldDB" id="X0TA71"/>
<proteinExistence type="predicted"/>
<comment type="caution">
    <text evidence="1">The sequence shown here is derived from an EMBL/GenBank/DDBJ whole genome shotgun (WGS) entry which is preliminary data.</text>
</comment>
<sequence>MANGVFNICKGRARELYNRVKSNDPAGSQLVLILCTGTETEENIKECETVTALLATVLAECTFTNYVRTDLDDGDLAALPSPDHTADDAAFTLPDTTITSAGGASNDTISRLIVCYDISGTDADGTLQPMTFHDFAITTNGGDLTMDFPTTELFLAGE</sequence>
<gene>
    <name evidence="1" type="ORF">S01H1_06907</name>
</gene>
<dbReference type="EMBL" id="BARS01003561">
    <property type="protein sequence ID" value="GAF84231.1"/>
    <property type="molecule type" value="Genomic_DNA"/>
</dbReference>